<feature type="domain" description="TonB-dependent receptor plug" evidence="12">
    <location>
        <begin position="116"/>
        <end position="244"/>
    </location>
</feature>
<dbReference type="SUPFAM" id="SSF49464">
    <property type="entry name" value="Carboxypeptidase regulatory domain-like"/>
    <property type="match status" value="1"/>
</dbReference>
<keyword evidence="2 8" id="KW-0813">Transport</keyword>
<sequence length="1078" mass="118656">MRSKFKWIYTLLIACAIQFSFAQEKIVTGIVSDVNGPLPGANVVVKGTTRGVQTSFDGKYSIKTKEGETLSYSFLGMKETTKIVGNSNIINITLKDDSKVLGEVVVTAQGIKKEKKALGYAVSEVKAKDLEQRPDGDIARVLTGKASGVNIIAQNGMSGSGTNVIIRGLSSFSGSNQALFIVDGVPFSSDTNSAGRSGDRNDFVNGNNGSSRFLDLDPNNIESVNILKGLAASTLYGTAGRNGVILITTKSGSTKKTTKKNEISISSSLFINEIASLPDYQKKYGNGFDQSFGWFFSNWGPSFEKEGPAGWGNQSAFDSNGTLIHPYSTASFSNAFPEYSGQRYKWQPYNSVEKFFRKGTISNTSVNIKGTSNDGDLSYNINYGYNDDQGFTPENSVVRNNISLGGRAKLSNKFNISGTLNYSNTNFKSPPVALSQGNGATGTGSSIFGDLWYTPISIDLQGLPYQNPLNGSSVYYRQNNSIQHPYWTLANSGTRQNTNRVFGNFAITYDINKNLNILFRSGLDNYNERNTNFQNRGGVNGNSNDKRTESGFYETWNNTNTIWDHSLILNGKYTLSNDLNLNFNFGLTSRNEKFEQNGVASDNQQIFNVLRHYNFLNSRPIESFYERNIVGIFSQTELEYKDYAYLTLSARKDWVSNFTKKNNSVLYPSASISFVPTNAFKNLQSEKGLNYLKLRAGIGTSANFGDFGNYPVSNTLRLDVRDNQNDSGVNIVTNELGKTLGNPELKPELLTETEIGIESKFINNRIGLDISLYKRNTTNLIVNRPLDPASGYTQMLTNVGKIEGKGLEAELTASIIRSEDNGFNWNINTNFTMNRTKVVDLGLDTQRVIYSGFSNLGNVAEVGQPLTAIYGSKILRDINGNLVVGANGNYLQDPENGIIGDANPDWILNIGNNLTYKNFNFGFQMNYTHGGDIYSSTISTLLGRGLITETLDRERTFVLPGVNQTGQTNNVQINNSDYYYSNILFGPNELQIYDASTIRLQEISLGYSFPKKYLDKTAFSNVSLTVSGNNLYYKAINTPKGAHFDPNTSGTGVGNGIGFDFLNGPSARRYGFSVKLSF</sequence>
<reference evidence="13 14" key="1">
    <citation type="submission" date="2024-02" db="EMBL/GenBank/DDBJ databases">
        <title>Comparative Genomic Analysis of Flavobacterium Species Causing Columnaris Disease of Freshwater Fish in Thailand: Insights into Virulence and Resistance Mechanisms.</title>
        <authorList>
            <person name="Nguyen D."/>
            <person name="Chokmangmeepisarn P."/>
            <person name="Khianchaikhan K."/>
            <person name="Morishita M."/>
            <person name="Bunnoy A."/>
            <person name="Rodkhum C."/>
        </authorList>
    </citation>
    <scope>NUCLEOTIDE SEQUENCE [LARGE SCALE GENOMIC DNA]</scope>
    <source>
        <strain evidence="13 14">CNRT2201</strain>
    </source>
</reference>
<keyword evidence="7 8" id="KW-0998">Cell outer membrane</keyword>
<evidence type="ECO:0000256" key="2">
    <source>
        <dbReference type="ARBA" id="ARBA00022448"/>
    </source>
</evidence>
<proteinExistence type="inferred from homology"/>
<comment type="caution">
    <text evidence="13">The sequence shown here is derived from an EMBL/GenBank/DDBJ whole genome shotgun (WGS) entry which is preliminary data.</text>
</comment>
<feature type="signal peptide" evidence="10">
    <location>
        <begin position="1"/>
        <end position="22"/>
    </location>
</feature>
<feature type="domain" description="TonB-dependent receptor-like beta-barrel" evidence="11">
    <location>
        <begin position="462"/>
        <end position="1031"/>
    </location>
</feature>
<evidence type="ECO:0000313" key="14">
    <source>
        <dbReference type="Proteomes" id="UP001621706"/>
    </source>
</evidence>
<keyword evidence="10" id="KW-0732">Signal</keyword>
<evidence type="ECO:0000259" key="12">
    <source>
        <dbReference type="Pfam" id="PF07715"/>
    </source>
</evidence>
<protein>
    <submittedName>
        <fullName evidence="13">SusC/RagA family TonB-linked outer membrane protein</fullName>
    </submittedName>
</protein>
<feature type="chain" id="PRO_5046717027" evidence="10">
    <location>
        <begin position="23"/>
        <end position="1078"/>
    </location>
</feature>
<evidence type="ECO:0000256" key="3">
    <source>
        <dbReference type="ARBA" id="ARBA00022452"/>
    </source>
</evidence>
<dbReference type="Gene3D" id="2.170.130.10">
    <property type="entry name" value="TonB-dependent receptor, plug domain"/>
    <property type="match status" value="1"/>
</dbReference>
<dbReference type="InterPro" id="IPR036942">
    <property type="entry name" value="Beta-barrel_TonB_sf"/>
</dbReference>
<dbReference type="RefSeq" id="WP_088398202.1">
    <property type="nucleotide sequence ID" value="NZ_JAZGZP010000008.1"/>
</dbReference>
<comment type="subcellular location">
    <subcellularLocation>
        <location evidence="1 8">Cell outer membrane</location>
        <topology evidence="1 8">Multi-pass membrane protein</topology>
    </subcellularLocation>
</comment>
<accession>A0ABW8P7Z4</accession>
<keyword evidence="14" id="KW-1185">Reference proteome</keyword>
<keyword evidence="5 9" id="KW-0798">TonB box</keyword>
<evidence type="ECO:0000313" key="13">
    <source>
        <dbReference type="EMBL" id="MFK7000645.1"/>
    </source>
</evidence>
<evidence type="ECO:0000256" key="1">
    <source>
        <dbReference type="ARBA" id="ARBA00004571"/>
    </source>
</evidence>
<organism evidence="13 14">
    <name type="scientific">Flavobacterium oreochromis</name>
    <dbReference type="NCBI Taxonomy" id="2906078"/>
    <lineage>
        <taxon>Bacteria</taxon>
        <taxon>Pseudomonadati</taxon>
        <taxon>Bacteroidota</taxon>
        <taxon>Flavobacteriia</taxon>
        <taxon>Flavobacteriales</taxon>
        <taxon>Flavobacteriaceae</taxon>
        <taxon>Flavobacterium</taxon>
    </lineage>
</organism>
<evidence type="ECO:0000256" key="9">
    <source>
        <dbReference type="RuleBase" id="RU003357"/>
    </source>
</evidence>
<dbReference type="Pfam" id="PF13715">
    <property type="entry name" value="CarbopepD_reg_2"/>
    <property type="match status" value="1"/>
</dbReference>
<dbReference type="Pfam" id="PF00593">
    <property type="entry name" value="TonB_dep_Rec_b-barrel"/>
    <property type="match status" value="1"/>
</dbReference>
<keyword evidence="3 8" id="KW-1134">Transmembrane beta strand</keyword>
<dbReference type="InterPro" id="IPR023996">
    <property type="entry name" value="TonB-dep_OMP_SusC/RagA"/>
</dbReference>
<evidence type="ECO:0000256" key="5">
    <source>
        <dbReference type="ARBA" id="ARBA00023077"/>
    </source>
</evidence>
<evidence type="ECO:0000256" key="10">
    <source>
        <dbReference type="SAM" id="SignalP"/>
    </source>
</evidence>
<dbReference type="InterPro" id="IPR008969">
    <property type="entry name" value="CarboxyPept-like_regulatory"/>
</dbReference>
<comment type="similarity">
    <text evidence="8 9">Belongs to the TonB-dependent receptor family.</text>
</comment>
<dbReference type="SUPFAM" id="SSF56935">
    <property type="entry name" value="Porins"/>
    <property type="match status" value="1"/>
</dbReference>
<dbReference type="Pfam" id="PF07715">
    <property type="entry name" value="Plug"/>
    <property type="match status" value="1"/>
</dbReference>
<dbReference type="InterPro" id="IPR037066">
    <property type="entry name" value="Plug_dom_sf"/>
</dbReference>
<dbReference type="InterPro" id="IPR000531">
    <property type="entry name" value="Beta-barrel_TonB"/>
</dbReference>
<gene>
    <name evidence="13" type="ORF">V3I07_07025</name>
</gene>
<evidence type="ECO:0000256" key="7">
    <source>
        <dbReference type="ARBA" id="ARBA00023237"/>
    </source>
</evidence>
<name>A0ABW8P7Z4_9FLAO</name>
<dbReference type="PROSITE" id="PS52016">
    <property type="entry name" value="TONB_DEPENDENT_REC_3"/>
    <property type="match status" value="1"/>
</dbReference>
<dbReference type="EMBL" id="JAZGZP010000008">
    <property type="protein sequence ID" value="MFK7000645.1"/>
    <property type="molecule type" value="Genomic_DNA"/>
</dbReference>
<keyword evidence="6 8" id="KW-0472">Membrane</keyword>
<dbReference type="InterPro" id="IPR012910">
    <property type="entry name" value="Plug_dom"/>
</dbReference>
<dbReference type="NCBIfam" id="TIGR04056">
    <property type="entry name" value="OMP_RagA_SusC"/>
    <property type="match status" value="1"/>
</dbReference>
<dbReference type="Gene3D" id="2.40.170.20">
    <property type="entry name" value="TonB-dependent receptor, beta-barrel domain"/>
    <property type="match status" value="1"/>
</dbReference>
<keyword evidence="4 8" id="KW-0812">Transmembrane</keyword>
<evidence type="ECO:0000256" key="4">
    <source>
        <dbReference type="ARBA" id="ARBA00022692"/>
    </source>
</evidence>
<evidence type="ECO:0000256" key="6">
    <source>
        <dbReference type="ARBA" id="ARBA00023136"/>
    </source>
</evidence>
<evidence type="ECO:0000256" key="8">
    <source>
        <dbReference type="PROSITE-ProRule" id="PRU01360"/>
    </source>
</evidence>
<evidence type="ECO:0000259" key="11">
    <source>
        <dbReference type="Pfam" id="PF00593"/>
    </source>
</evidence>
<dbReference type="InterPro" id="IPR039426">
    <property type="entry name" value="TonB-dep_rcpt-like"/>
</dbReference>
<dbReference type="Proteomes" id="UP001621706">
    <property type="component" value="Unassembled WGS sequence"/>
</dbReference>